<dbReference type="OrthoDB" id="9948827at2"/>
<keyword evidence="1" id="KW-0732">Signal</keyword>
<sequence>MKKIIVATAFLSVFLFNCGGSSVQAPDPKRVGCENTCGPIANKAVDECKKKKKAEDVCKAAGTAAESKCIDECMAK</sequence>
<evidence type="ECO:0008006" key="4">
    <source>
        <dbReference type="Google" id="ProtNLM"/>
    </source>
</evidence>
<dbReference type="Proteomes" id="UP000245133">
    <property type="component" value="Unassembled WGS sequence"/>
</dbReference>
<accession>A0A2P2DZD6</accession>
<keyword evidence="3" id="KW-1185">Reference proteome</keyword>
<dbReference type="AlphaFoldDB" id="A0A2P2DZD6"/>
<protein>
    <recommendedName>
        <fullName evidence="4">Lipoprotein</fullName>
    </recommendedName>
</protein>
<feature type="signal peptide" evidence="1">
    <location>
        <begin position="1"/>
        <end position="25"/>
    </location>
</feature>
<dbReference type="RefSeq" id="WP_108975340.1">
    <property type="nucleotide sequence ID" value="NZ_BFBB01000003.1"/>
</dbReference>
<dbReference type="EMBL" id="BFBB01000003">
    <property type="protein sequence ID" value="GBF49983.1"/>
    <property type="molecule type" value="Genomic_DNA"/>
</dbReference>
<feature type="chain" id="PRO_5015166449" description="Lipoprotein" evidence="1">
    <location>
        <begin position="26"/>
        <end position="76"/>
    </location>
</feature>
<comment type="caution">
    <text evidence="2">The sequence shown here is derived from an EMBL/GenBank/DDBJ whole genome shotgun (WGS) entry which is preliminary data.</text>
</comment>
<evidence type="ECO:0000313" key="2">
    <source>
        <dbReference type="EMBL" id="GBF49983.1"/>
    </source>
</evidence>
<reference evidence="2 3" key="1">
    <citation type="submission" date="2018-02" db="EMBL/GenBank/DDBJ databases">
        <title>Novel Leptospira species isolated from soil and water in Japan.</title>
        <authorList>
            <person name="Nakao R."/>
            <person name="Masuzawa T."/>
        </authorList>
    </citation>
    <scope>NUCLEOTIDE SEQUENCE [LARGE SCALE GENOMIC DNA]</scope>
    <source>
        <strain evidence="2 3">YH101</strain>
    </source>
</reference>
<name>A0A2P2DZD6_9LEPT</name>
<gene>
    <name evidence="2" type="ORF">LPTSP4_15040</name>
</gene>
<proteinExistence type="predicted"/>
<evidence type="ECO:0000313" key="3">
    <source>
        <dbReference type="Proteomes" id="UP000245133"/>
    </source>
</evidence>
<organism evidence="2 3">
    <name type="scientific">Leptospira ryugenii</name>
    <dbReference type="NCBI Taxonomy" id="1917863"/>
    <lineage>
        <taxon>Bacteria</taxon>
        <taxon>Pseudomonadati</taxon>
        <taxon>Spirochaetota</taxon>
        <taxon>Spirochaetia</taxon>
        <taxon>Leptospirales</taxon>
        <taxon>Leptospiraceae</taxon>
        <taxon>Leptospira</taxon>
    </lineage>
</organism>
<evidence type="ECO:0000256" key="1">
    <source>
        <dbReference type="SAM" id="SignalP"/>
    </source>
</evidence>